<keyword evidence="3" id="KW-0507">mRNA processing</keyword>
<accession>Q8UW17</accession>
<dbReference type="AlphaFoldDB" id="Q8UW17"/>
<evidence type="ECO:0000256" key="4">
    <source>
        <dbReference type="ARBA" id="ARBA00023187"/>
    </source>
</evidence>
<protein>
    <submittedName>
        <fullName evidence="7">Survival motor neuron-like protein</fullName>
    </submittedName>
</protein>
<keyword evidence="4" id="KW-0508">mRNA splicing</keyword>
<keyword evidence="5" id="KW-0539">Nucleus</keyword>
<name>Q8UW17_HYDHA</name>
<dbReference type="Pfam" id="PF06003">
    <property type="entry name" value="SMN_Tudor"/>
    <property type="match status" value="1"/>
</dbReference>
<dbReference type="InterPro" id="IPR010304">
    <property type="entry name" value="SMN_Tudor"/>
</dbReference>
<dbReference type="SMART" id="SM00333">
    <property type="entry name" value="TUDOR"/>
    <property type="match status" value="1"/>
</dbReference>
<dbReference type="GO" id="GO:0006397">
    <property type="term" value="P:mRNA processing"/>
    <property type="evidence" value="ECO:0007669"/>
    <property type="project" value="UniProtKB-KW"/>
</dbReference>
<dbReference type="SUPFAM" id="SSF63748">
    <property type="entry name" value="Tudor/PWWP/MBT"/>
    <property type="match status" value="1"/>
</dbReference>
<dbReference type="GO" id="GO:0005737">
    <property type="term" value="C:cytoplasm"/>
    <property type="evidence" value="ECO:0007669"/>
    <property type="project" value="InterPro"/>
</dbReference>
<dbReference type="EMBL" id="AF159905">
    <property type="protein sequence ID" value="AAL54906.1"/>
    <property type="molecule type" value="mRNA"/>
</dbReference>
<dbReference type="GO" id="GO:0008380">
    <property type="term" value="P:RNA splicing"/>
    <property type="evidence" value="ECO:0007669"/>
    <property type="project" value="UniProtKB-KW"/>
</dbReference>
<dbReference type="GO" id="GO:0003723">
    <property type="term" value="F:RNA binding"/>
    <property type="evidence" value="ECO:0007669"/>
    <property type="project" value="InterPro"/>
</dbReference>
<dbReference type="CDD" id="cd20398">
    <property type="entry name" value="Tudor_SMN"/>
    <property type="match status" value="1"/>
</dbReference>
<sequence>MVTAQSLWKKLSKMVEQKEKTIKRIRVERKNNAATQKLWRVNDACSAVWSEDGNVYQATIASVNWKKRTCVVIYTGYGNREQQQNCQIFYHRWILRELMKKKVLLKMKMRLHIPQMKVTFPSGPSKPTPPYKIRAVELPLSSSTITFNTRLRKGW</sequence>
<evidence type="ECO:0000256" key="3">
    <source>
        <dbReference type="ARBA" id="ARBA00022664"/>
    </source>
</evidence>
<dbReference type="PROSITE" id="PS50304">
    <property type="entry name" value="TUDOR"/>
    <property type="match status" value="1"/>
</dbReference>
<comment type="similarity">
    <text evidence="2">Belongs to the SMN family.</text>
</comment>
<dbReference type="Gene3D" id="2.30.30.140">
    <property type="match status" value="1"/>
</dbReference>
<proteinExistence type="evidence at transcript level"/>
<evidence type="ECO:0000256" key="2">
    <source>
        <dbReference type="ARBA" id="ARBA00005371"/>
    </source>
</evidence>
<dbReference type="GO" id="GO:0015030">
    <property type="term" value="C:Cajal body"/>
    <property type="evidence" value="ECO:0007669"/>
    <property type="project" value="UniProtKB-SubCell"/>
</dbReference>
<dbReference type="InterPro" id="IPR047298">
    <property type="entry name" value="Tudor_SMN_eumet"/>
</dbReference>
<comment type="subcellular location">
    <subcellularLocation>
        <location evidence="1">Nucleus</location>
        <location evidence="1">Cajal body</location>
    </subcellularLocation>
</comment>
<evidence type="ECO:0000256" key="5">
    <source>
        <dbReference type="ARBA" id="ARBA00023242"/>
    </source>
</evidence>
<evidence type="ECO:0000256" key="1">
    <source>
        <dbReference type="ARBA" id="ARBA00004408"/>
    </source>
</evidence>
<evidence type="ECO:0000259" key="6">
    <source>
        <dbReference type="PROSITE" id="PS50304"/>
    </source>
</evidence>
<organism evidence="7">
    <name type="scientific">Hydrophis hardwickii</name>
    <name type="common">Hardwick's spine-bellied seasnake</name>
    <name type="synonym">Lapemis hardwickii</name>
    <dbReference type="NCBI Taxonomy" id="8781"/>
    <lineage>
        <taxon>Eukaryota</taxon>
        <taxon>Metazoa</taxon>
        <taxon>Chordata</taxon>
        <taxon>Craniata</taxon>
        <taxon>Vertebrata</taxon>
        <taxon>Euteleostomi</taxon>
        <taxon>Lepidosauria</taxon>
        <taxon>Squamata</taxon>
        <taxon>Bifurcata</taxon>
        <taxon>Unidentata</taxon>
        <taxon>Episquamata</taxon>
        <taxon>Toxicofera</taxon>
        <taxon>Serpentes</taxon>
        <taxon>Colubroidea</taxon>
        <taxon>Elapidae</taxon>
        <taxon>Hydrophiinae</taxon>
        <taxon>Hydrophis</taxon>
    </lineage>
</organism>
<evidence type="ECO:0000313" key="7">
    <source>
        <dbReference type="EMBL" id="AAL54906.1"/>
    </source>
</evidence>
<reference evidence="7" key="1">
    <citation type="submission" date="1999-06" db="EMBL/GenBank/DDBJ databases">
        <title>A novel survival motor neuron-like cDNA from sea snake (Lapemis Hardwickii).</title>
        <authorList>
            <person name="Wei J."/>
            <person name="Yang W."/>
            <person name="Zhao G."/>
            <person name="Zhong X."/>
            <person name="Xu A."/>
        </authorList>
    </citation>
    <scope>NUCLEOTIDE SEQUENCE</scope>
</reference>
<dbReference type="InterPro" id="IPR002999">
    <property type="entry name" value="Tudor"/>
</dbReference>
<feature type="domain" description="Tudor" evidence="6">
    <location>
        <begin position="38"/>
        <end position="98"/>
    </location>
</feature>